<feature type="transmembrane region" description="Helical" evidence="6">
    <location>
        <begin position="332"/>
        <end position="353"/>
    </location>
</feature>
<name>C0E8U2_9FIRM</name>
<feature type="transmembrane region" description="Helical" evidence="6">
    <location>
        <begin position="267"/>
        <end position="287"/>
    </location>
</feature>
<keyword evidence="4 6" id="KW-1133">Transmembrane helix</keyword>
<dbReference type="Gene3D" id="3.60.15.10">
    <property type="entry name" value="Ribonuclease Z/Hydroxyacylglutathione hydrolase-like"/>
    <property type="match status" value="1"/>
</dbReference>
<proteinExistence type="predicted"/>
<dbReference type="EMBL" id="ACEC01000010">
    <property type="protein sequence ID" value="EEG32086.1"/>
    <property type="molecule type" value="Genomic_DNA"/>
</dbReference>
<accession>C0E8U2</accession>
<dbReference type="NCBIfam" id="TIGR00360">
    <property type="entry name" value="ComEC_N-term"/>
    <property type="match status" value="1"/>
</dbReference>
<reference evidence="8 9" key="2">
    <citation type="submission" date="2009-02" db="EMBL/GenBank/DDBJ databases">
        <title>Draft genome sequence of Clostridium methylpentosum (DSM 5476).</title>
        <authorList>
            <person name="Sudarsanam P."/>
            <person name="Ley R."/>
            <person name="Guruge J."/>
            <person name="Turnbaugh P.J."/>
            <person name="Mahowald M."/>
            <person name="Liep D."/>
            <person name="Gordon J."/>
        </authorList>
    </citation>
    <scope>NUCLEOTIDE SEQUENCE [LARGE SCALE GENOMIC DNA]</scope>
    <source>
        <strain evidence="8 9">DSM 5476</strain>
    </source>
</reference>
<keyword evidence="9" id="KW-1185">Reference proteome</keyword>
<evidence type="ECO:0000313" key="9">
    <source>
        <dbReference type="Proteomes" id="UP000003340"/>
    </source>
</evidence>
<dbReference type="Proteomes" id="UP000003340">
    <property type="component" value="Unassembled WGS sequence"/>
</dbReference>
<keyword evidence="5 6" id="KW-0472">Membrane</keyword>
<dbReference type="InterPro" id="IPR004477">
    <property type="entry name" value="ComEC_N"/>
</dbReference>
<evidence type="ECO:0000256" key="5">
    <source>
        <dbReference type="ARBA" id="ARBA00023136"/>
    </source>
</evidence>
<dbReference type="InterPro" id="IPR036866">
    <property type="entry name" value="RibonucZ/Hydroxyglut_hydro"/>
</dbReference>
<dbReference type="SUPFAM" id="SSF56281">
    <property type="entry name" value="Metallo-hydrolase/oxidoreductase"/>
    <property type="match status" value="1"/>
</dbReference>
<evidence type="ECO:0000256" key="6">
    <source>
        <dbReference type="SAM" id="Phobius"/>
    </source>
</evidence>
<comment type="subcellular location">
    <subcellularLocation>
        <location evidence="1">Cell membrane</location>
        <topology evidence="1">Multi-pass membrane protein</topology>
    </subcellularLocation>
</comment>
<feature type="domain" description="ComEC/Rec2-related protein" evidence="7">
    <location>
        <begin position="212"/>
        <end position="479"/>
    </location>
</feature>
<dbReference type="STRING" id="537013.CLOSTMETH_00237"/>
<feature type="transmembrane region" description="Helical" evidence="6">
    <location>
        <begin position="491"/>
        <end position="509"/>
    </location>
</feature>
<feature type="transmembrane region" description="Helical" evidence="6">
    <location>
        <begin position="48"/>
        <end position="71"/>
    </location>
</feature>
<evidence type="ECO:0000259" key="7">
    <source>
        <dbReference type="Pfam" id="PF03772"/>
    </source>
</evidence>
<protein>
    <submittedName>
        <fullName evidence="8">Putative DNA internalization competence protein ComEC/Rec2-like protein</fullName>
    </submittedName>
</protein>
<evidence type="ECO:0000256" key="1">
    <source>
        <dbReference type="ARBA" id="ARBA00004651"/>
    </source>
</evidence>
<feature type="transmembrane region" description="Helical" evidence="6">
    <location>
        <begin position="399"/>
        <end position="424"/>
    </location>
</feature>
<dbReference type="HOGENOM" id="CLU_379346_0_0_9"/>
<evidence type="ECO:0000313" key="8">
    <source>
        <dbReference type="EMBL" id="EEG32086.1"/>
    </source>
</evidence>
<evidence type="ECO:0000256" key="2">
    <source>
        <dbReference type="ARBA" id="ARBA00022475"/>
    </source>
</evidence>
<organism evidence="8 9">
    <name type="scientific">[Clostridium] methylpentosum DSM 5476</name>
    <dbReference type="NCBI Taxonomy" id="537013"/>
    <lineage>
        <taxon>Bacteria</taxon>
        <taxon>Bacillati</taxon>
        <taxon>Bacillota</taxon>
        <taxon>Clostridia</taxon>
        <taxon>Eubacteriales</taxon>
        <taxon>Oscillospiraceae</taxon>
        <taxon>Oscillospiraceae incertae sedis</taxon>
    </lineage>
</organism>
<reference evidence="8 9" key="1">
    <citation type="submission" date="2009-01" db="EMBL/GenBank/DDBJ databases">
        <authorList>
            <person name="Fulton L."/>
            <person name="Clifton S."/>
            <person name="Fulton B."/>
            <person name="Xu J."/>
            <person name="Minx P."/>
            <person name="Pepin K.H."/>
            <person name="Johnson M."/>
            <person name="Bhonagiri V."/>
            <person name="Nash W.E."/>
            <person name="Mardis E.R."/>
            <person name="Wilson R.K."/>
        </authorList>
    </citation>
    <scope>NUCLEOTIDE SEQUENCE [LARGE SCALE GENOMIC DNA]</scope>
    <source>
        <strain evidence="8 9">DSM 5476</strain>
    </source>
</reference>
<keyword evidence="3 6" id="KW-0812">Transmembrane</keyword>
<dbReference type="eggNOG" id="COG0658">
    <property type="taxonomic scope" value="Bacteria"/>
</dbReference>
<gene>
    <name evidence="8" type="ORF">CLOSTMETH_00237</name>
</gene>
<dbReference type="PANTHER" id="PTHR30619:SF1">
    <property type="entry name" value="RECOMBINATION PROTEIN 2"/>
    <property type="match status" value="1"/>
</dbReference>
<feature type="transmembrane region" description="Helical" evidence="6">
    <location>
        <begin position="459"/>
        <end position="479"/>
    </location>
</feature>
<dbReference type="GO" id="GO:0005886">
    <property type="term" value="C:plasma membrane"/>
    <property type="evidence" value="ECO:0007669"/>
    <property type="project" value="UniProtKB-SubCell"/>
</dbReference>
<sequence>MRPLAKTGLVLFCCFVAASFFRVQIQIATCCTLLGVAFFFAFLLRKRAAAAVLVLAGLAFGYMGLYTQLVFEPAHQYRGKTAQITGTIVEMSPSQGGVFYQLRVSGIDGEKVVPFQASLYSEIDLDADYYDTLTVQAKLRSSSPPGSALQLGDRQKSKGIFLSASPVDDSEIACTSPSVRPPHLMFLRLRDSMIEAIDRYVGEPQSGLVEGLLFGRKEDIEFSTSQDFRRAGLAHALAVSGLHLTILSQALLLLFYLCHIPRKAARLITILFVLGFMAMAGFTPSVVRAGITTTIYLAAAFFGRESDGLNSLGGATVVILLLNPFAVADVSFLLSFSATLGILLVSGKIAAFGKRFCMGVRLLEGICENFSVSLAAVLFTAPVSMLAFQEFSVIAPVSNLVACLMFAPLLVAGFLTGALGMVWQGAGELLGRITRSLAWMLSKIAEFFANFPYSHLPLGFGFVKVWVLCAAGLIGLSMLFRSRRRMVRYSALLSVIVLLGGILSHQVFFRDVVCVAVVGNGFGYSIVVTYDNRATVINCGGGDYSGRNTYNYLCSKGIEQIDSLILTGLDREAAGGAAFLVSQCSVRSLVMPDKGPALGEIQHEAERAGVKTERLDGMQITLSSYCRVEIDNRFKQPVIILRFPHVAFGYSPNTGSLYEAVKNDNVNILLTKDEINTSLKNLPGRYAIILNDIPTGSDSGQQENLLYAPPDQTTELMVGMGGTIVERGDG</sequence>
<feature type="transmembrane region" description="Helical" evidence="6">
    <location>
        <begin position="9"/>
        <end position="42"/>
    </location>
</feature>
<dbReference type="Pfam" id="PF03772">
    <property type="entry name" value="Competence"/>
    <property type="match status" value="1"/>
</dbReference>
<comment type="caution">
    <text evidence="8">The sequence shown here is derived from an EMBL/GenBank/DDBJ whole genome shotgun (WGS) entry which is preliminary data.</text>
</comment>
<dbReference type="AlphaFoldDB" id="C0E8U2"/>
<dbReference type="InterPro" id="IPR052159">
    <property type="entry name" value="Competence_DNA_uptake"/>
</dbReference>
<evidence type="ECO:0000256" key="4">
    <source>
        <dbReference type="ARBA" id="ARBA00022989"/>
    </source>
</evidence>
<keyword evidence="2" id="KW-1003">Cell membrane</keyword>
<feature type="transmembrane region" description="Helical" evidence="6">
    <location>
        <begin position="233"/>
        <end position="255"/>
    </location>
</feature>
<dbReference type="PANTHER" id="PTHR30619">
    <property type="entry name" value="DNA INTERNALIZATION/COMPETENCE PROTEIN COMEC/REC2"/>
    <property type="match status" value="1"/>
</dbReference>
<evidence type="ECO:0000256" key="3">
    <source>
        <dbReference type="ARBA" id="ARBA00022692"/>
    </source>
</evidence>